<dbReference type="AlphaFoldDB" id="A0A098LES9"/>
<keyword evidence="2" id="KW-1185">Reference proteome</keyword>
<reference evidence="1 2" key="1">
    <citation type="submission" date="2014-09" db="EMBL/GenBank/DDBJ databases">
        <title>Sporocytophaga myxococcoides PG-01 genome sequencing.</title>
        <authorList>
            <person name="Liu L."/>
            <person name="Gao P.J."/>
            <person name="Chen G.J."/>
            <person name="Wang L.S."/>
        </authorList>
    </citation>
    <scope>NUCLEOTIDE SEQUENCE [LARGE SCALE GENOMIC DNA]</scope>
    <source>
        <strain evidence="1 2">PG-01</strain>
    </source>
</reference>
<gene>
    <name evidence="1" type="ORF">MYP_2670</name>
</gene>
<evidence type="ECO:0000313" key="2">
    <source>
        <dbReference type="Proteomes" id="UP000030185"/>
    </source>
</evidence>
<organism evidence="1 2">
    <name type="scientific">Sporocytophaga myxococcoides</name>
    <dbReference type="NCBI Taxonomy" id="153721"/>
    <lineage>
        <taxon>Bacteria</taxon>
        <taxon>Pseudomonadati</taxon>
        <taxon>Bacteroidota</taxon>
        <taxon>Cytophagia</taxon>
        <taxon>Cytophagales</taxon>
        <taxon>Cytophagaceae</taxon>
        <taxon>Sporocytophaga</taxon>
    </lineage>
</organism>
<accession>A0A098LES9</accession>
<evidence type="ECO:0000313" key="1">
    <source>
        <dbReference type="EMBL" id="GAL85441.1"/>
    </source>
</evidence>
<name>A0A098LES9_9BACT</name>
<protein>
    <submittedName>
        <fullName evidence="1">Uncharacterized protein</fullName>
    </submittedName>
</protein>
<dbReference type="EMBL" id="BBLT01000005">
    <property type="protein sequence ID" value="GAL85441.1"/>
    <property type="molecule type" value="Genomic_DNA"/>
</dbReference>
<dbReference type="Proteomes" id="UP000030185">
    <property type="component" value="Unassembled WGS sequence"/>
</dbReference>
<comment type="caution">
    <text evidence="1">The sequence shown here is derived from an EMBL/GenBank/DDBJ whole genome shotgun (WGS) entry which is preliminary data.</text>
</comment>
<sequence length="60" mass="7043">MTDKDVLLIHRRTTSRKIKKEEMGEVIKNILGKDDFQLWSISMDKVVLFNKIGVLNKGRR</sequence>
<dbReference type="STRING" id="153721.MYP_2670"/>
<proteinExistence type="predicted"/>